<gene>
    <name evidence="2" type="ORF">CVM73_19900</name>
</gene>
<dbReference type="InterPro" id="IPR001584">
    <property type="entry name" value="Integrase_cat-core"/>
</dbReference>
<dbReference type="EMBL" id="PGVG01000016">
    <property type="protein sequence ID" value="PJG53455.1"/>
    <property type="molecule type" value="Genomic_DNA"/>
</dbReference>
<feature type="domain" description="Integrase catalytic" evidence="1">
    <location>
        <begin position="14"/>
        <end position="46"/>
    </location>
</feature>
<evidence type="ECO:0000259" key="1">
    <source>
        <dbReference type="Pfam" id="PF13683"/>
    </source>
</evidence>
<proteinExistence type="predicted"/>
<dbReference type="InterPro" id="IPR012337">
    <property type="entry name" value="RNaseH-like_sf"/>
</dbReference>
<accession>A0A2M8R6K4</accession>
<evidence type="ECO:0000313" key="3">
    <source>
        <dbReference type="Proteomes" id="UP000231194"/>
    </source>
</evidence>
<dbReference type="GO" id="GO:0015074">
    <property type="term" value="P:DNA integration"/>
    <property type="evidence" value="ECO:0007669"/>
    <property type="project" value="InterPro"/>
</dbReference>
<keyword evidence="3" id="KW-1185">Reference proteome</keyword>
<protein>
    <recommendedName>
        <fullName evidence="1">Integrase catalytic domain-containing protein</fullName>
    </recommendedName>
</protein>
<organism evidence="2 3">
    <name type="scientific">Bradyrhizobium forestalis</name>
    <dbReference type="NCBI Taxonomy" id="1419263"/>
    <lineage>
        <taxon>Bacteria</taxon>
        <taxon>Pseudomonadati</taxon>
        <taxon>Pseudomonadota</taxon>
        <taxon>Alphaproteobacteria</taxon>
        <taxon>Hyphomicrobiales</taxon>
        <taxon>Nitrobacteraceae</taxon>
        <taxon>Bradyrhizobium</taxon>
    </lineage>
</organism>
<sequence length="84" mass="9240">MCPSAVAFFISLKGYADGREAKAGIANWIAFYNGRRLHQALGYRAPMAVWRERMQAAKAVDMMDNADALATCPQQQQQTGFLAA</sequence>
<dbReference type="Pfam" id="PF13683">
    <property type="entry name" value="rve_3"/>
    <property type="match status" value="1"/>
</dbReference>
<comment type="caution">
    <text evidence="2">The sequence shown here is derived from an EMBL/GenBank/DDBJ whole genome shotgun (WGS) entry which is preliminary data.</text>
</comment>
<dbReference type="Proteomes" id="UP000231194">
    <property type="component" value="Unassembled WGS sequence"/>
</dbReference>
<reference evidence="2 3" key="1">
    <citation type="submission" date="2017-11" db="EMBL/GenBank/DDBJ databases">
        <title>Bradyrhizobium forestalis sp. nov., an efficient nitrogen-fixing bacterium isolated from nodules of forest legume species in the Amazon.</title>
        <authorList>
            <person name="Costa E.M."/>
            <person name="Guimaraes A."/>
            <person name="Carvalho T.S."/>
            <person name="Rodrigues T.L."/>
            <person name="Ribeiro P.R.A."/>
            <person name="Lebbe L."/>
            <person name="Willems A."/>
            <person name="Moreira F.M.S."/>
        </authorList>
    </citation>
    <scope>NUCLEOTIDE SEQUENCE [LARGE SCALE GENOMIC DNA]</scope>
    <source>
        <strain evidence="2 3">INPA54B</strain>
    </source>
</reference>
<name>A0A2M8R6K4_9BRAD</name>
<dbReference type="SUPFAM" id="SSF53098">
    <property type="entry name" value="Ribonuclease H-like"/>
    <property type="match status" value="1"/>
</dbReference>
<dbReference type="AlphaFoldDB" id="A0A2M8R6K4"/>
<evidence type="ECO:0000313" key="2">
    <source>
        <dbReference type="EMBL" id="PJG53455.1"/>
    </source>
</evidence>